<organism evidence="1 2">
    <name type="scientific">Kineococcus mangrovi</name>
    <dbReference type="NCBI Taxonomy" id="1660183"/>
    <lineage>
        <taxon>Bacteria</taxon>
        <taxon>Bacillati</taxon>
        <taxon>Actinomycetota</taxon>
        <taxon>Actinomycetes</taxon>
        <taxon>Kineosporiales</taxon>
        <taxon>Kineosporiaceae</taxon>
        <taxon>Kineococcus</taxon>
    </lineage>
</organism>
<evidence type="ECO:0000313" key="1">
    <source>
        <dbReference type="EMBL" id="MEZ0494635.1"/>
    </source>
</evidence>
<dbReference type="EMBL" id="JBGGTQ010000015">
    <property type="protein sequence ID" value="MEZ0494635.1"/>
    <property type="molecule type" value="Genomic_DNA"/>
</dbReference>
<name>A0ABV4I9F3_9ACTN</name>
<gene>
    <name evidence="1" type="ORF">AB2L28_20555</name>
</gene>
<comment type="caution">
    <text evidence="1">The sequence shown here is derived from an EMBL/GenBank/DDBJ whole genome shotgun (WGS) entry which is preliminary data.</text>
</comment>
<keyword evidence="2" id="KW-1185">Reference proteome</keyword>
<accession>A0ABV4I9F3</accession>
<sequence length="43" mass="4721">MTVMTGHDITADDLTVTVTEVDLVEDEHELVVRAVEHEVDVTG</sequence>
<dbReference type="RefSeq" id="WP_370720867.1">
    <property type="nucleotide sequence ID" value="NZ_JBGGTQ010000015.1"/>
</dbReference>
<dbReference type="Proteomes" id="UP001566476">
    <property type="component" value="Unassembled WGS sequence"/>
</dbReference>
<protein>
    <submittedName>
        <fullName evidence="1">Uncharacterized protein</fullName>
    </submittedName>
</protein>
<reference evidence="1 2" key="1">
    <citation type="submission" date="2024-07" db="EMBL/GenBank/DDBJ databases">
        <authorList>
            <person name="Thanompreechachai J."/>
            <person name="Duangmal K."/>
        </authorList>
    </citation>
    <scope>NUCLEOTIDE SEQUENCE [LARGE SCALE GENOMIC DNA]</scope>
    <source>
        <strain evidence="1 2">TBRC 1896</strain>
    </source>
</reference>
<evidence type="ECO:0000313" key="2">
    <source>
        <dbReference type="Proteomes" id="UP001566476"/>
    </source>
</evidence>
<proteinExistence type="predicted"/>